<protein>
    <submittedName>
        <fullName evidence="1">DNA transfer protein</fullName>
    </submittedName>
</protein>
<sequence length="215" mass="22048">MSGITKGIGNIVGSITGANQAADAQKNAANQSNATNLQIYREQQERLLPWLTAGQTGLAGLQGIAGKPIDRNALLTNYFNSPEYQQLSDQARYQGLNAAEATGGLGSTATGNMLSSIAPQLGQNYLNMMTDQQNNMYQQLMGLSNVGLSAAGASNAAAGSYANSYGDNMAQIGAAKAGNYLANGNALTSGLGFLSGTSAGQQLGTGIGNIVKGWF</sequence>
<comment type="caution">
    <text evidence="1">The sequence shown here is derived from an EMBL/GenBank/DDBJ whole genome shotgun (WGS) entry which is preliminary data.</text>
</comment>
<proteinExistence type="predicted"/>
<organism evidence="1 2">
    <name type="scientific">Citrobacter freundii</name>
    <dbReference type="NCBI Taxonomy" id="546"/>
    <lineage>
        <taxon>Bacteria</taxon>
        <taxon>Pseudomonadati</taxon>
        <taxon>Pseudomonadota</taxon>
        <taxon>Gammaproteobacteria</taxon>
        <taxon>Enterobacterales</taxon>
        <taxon>Enterobacteriaceae</taxon>
        <taxon>Citrobacter</taxon>
        <taxon>Citrobacter freundii complex</taxon>
    </lineage>
</organism>
<evidence type="ECO:0000313" key="2">
    <source>
        <dbReference type="Proteomes" id="UP001169574"/>
    </source>
</evidence>
<evidence type="ECO:0000313" key="1">
    <source>
        <dbReference type="EMBL" id="EMM7459849.1"/>
    </source>
</evidence>
<dbReference type="EMBL" id="ABLGCN030000015">
    <property type="protein sequence ID" value="EMM7459849.1"/>
    <property type="molecule type" value="Genomic_DNA"/>
</dbReference>
<dbReference type="AlphaFoldDB" id="A0AAN4JFI8"/>
<accession>A0AAN4JFI8</accession>
<dbReference type="Proteomes" id="UP001169574">
    <property type="component" value="Unassembled WGS sequence"/>
</dbReference>
<reference evidence="1" key="1">
    <citation type="submission" date="2024-02" db="EMBL/GenBank/DDBJ databases">
        <authorList>
            <consortium name="Clinical and Environmental Microbiology Branch: Whole genome sequencing antimicrobial resistance pathogens in the healthcare setting"/>
        </authorList>
    </citation>
    <scope>NUCLEOTIDE SEQUENCE</scope>
    <source>
        <strain evidence="1">Whole organism</strain>
    </source>
</reference>
<gene>
    <name evidence="1" type="ORF">P7U51_004429</name>
</gene>
<dbReference type="InterPro" id="IPR057916">
    <property type="entry name" value="P22_gp7"/>
</dbReference>
<dbReference type="Pfam" id="PF25688">
    <property type="entry name" value="P22_gp7"/>
    <property type="match status" value="1"/>
</dbReference>
<name>A0AAN4JFI8_CITFR</name>